<name>A0ABY8LFZ9_9RHOB</name>
<keyword evidence="1" id="KW-0472">Membrane</keyword>
<evidence type="ECO:0000313" key="2">
    <source>
        <dbReference type="EMBL" id="WGH79275.1"/>
    </source>
</evidence>
<evidence type="ECO:0000313" key="3">
    <source>
        <dbReference type="Proteomes" id="UP001243420"/>
    </source>
</evidence>
<sequence length="426" mass="47303">MLKDHPRRYELANELHARPFPALKAPCRAAFLAIKREEDAANRDRSIDRAHLEALLDRFGATHPAPGATHFFGQLGKHRLKWESHTEFVTYTLFSDGVAERPFDGTSFEVFPKDWLADAPGVRLTSALIRVESETHGDGIEDKLNEWFVPESLASSRVLDDSAVIASDFRIDTHGHIRFAVFAAADCGERRIGRIVQRLTEIETYKTMSMLALPRARALSGELGVMDGQLSALVGSLRAGKAGTEETLDGLLAIGSDLETMLARSAFRFGAMEAYEALVQQRIVVLREERFGGRQTFAEFMMRRFDPAMRTCRSVQGRMEALAERAKRAGDLLSTRVNVDRSEQNAALLRSMDERAGMQLRLQRTVEGLSVVAISYYALGLVSALLFPAAARAGLSKDMVAALVVIPVVGAVWWVVRRIRKGMEKS</sequence>
<feature type="transmembrane region" description="Helical" evidence="1">
    <location>
        <begin position="399"/>
        <end position="416"/>
    </location>
</feature>
<reference evidence="2 3" key="1">
    <citation type="submission" date="2023-04" db="EMBL/GenBank/DDBJ databases">
        <title>Jannaschia ovalis sp. nov., a marine bacterium isolated from sea tidal flat.</title>
        <authorList>
            <person name="Kwon D.Y."/>
            <person name="Kim J.-J."/>
        </authorList>
    </citation>
    <scope>NUCLEOTIDE SEQUENCE [LARGE SCALE GENOMIC DNA]</scope>
    <source>
        <strain evidence="2 3">GRR-S6-38</strain>
    </source>
</reference>
<accession>A0ABY8LFZ9</accession>
<dbReference type="InterPro" id="IPR021830">
    <property type="entry name" value="DUF3422"/>
</dbReference>
<dbReference type="Pfam" id="PF11902">
    <property type="entry name" value="DUF3422"/>
    <property type="match status" value="1"/>
</dbReference>
<keyword evidence="1" id="KW-0812">Transmembrane</keyword>
<organism evidence="2 3">
    <name type="scientific">Jannaschia ovalis</name>
    <dbReference type="NCBI Taxonomy" id="3038773"/>
    <lineage>
        <taxon>Bacteria</taxon>
        <taxon>Pseudomonadati</taxon>
        <taxon>Pseudomonadota</taxon>
        <taxon>Alphaproteobacteria</taxon>
        <taxon>Rhodobacterales</taxon>
        <taxon>Roseobacteraceae</taxon>
        <taxon>Jannaschia</taxon>
    </lineage>
</organism>
<protein>
    <submittedName>
        <fullName evidence="2">DUF3422 domain-containing protein</fullName>
    </submittedName>
</protein>
<dbReference type="Proteomes" id="UP001243420">
    <property type="component" value="Chromosome"/>
</dbReference>
<proteinExistence type="predicted"/>
<keyword evidence="1" id="KW-1133">Transmembrane helix</keyword>
<gene>
    <name evidence="2" type="ORF">P8627_03145</name>
</gene>
<keyword evidence="3" id="KW-1185">Reference proteome</keyword>
<dbReference type="EMBL" id="CP122537">
    <property type="protein sequence ID" value="WGH79275.1"/>
    <property type="molecule type" value="Genomic_DNA"/>
</dbReference>
<feature type="transmembrane region" description="Helical" evidence="1">
    <location>
        <begin position="368"/>
        <end position="387"/>
    </location>
</feature>
<evidence type="ECO:0000256" key="1">
    <source>
        <dbReference type="SAM" id="Phobius"/>
    </source>
</evidence>
<dbReference type="RefSeq" id="WP_279966078.1">
    <property type="nucleotide sequence ID" value="NZ_CP122537.1"/>
</dbReference>